<keyword evidence="1" id="KW-0812">Transmembrane</keyword>
<proteinExistence type="predicted"/>
<feature type="transmembrane region" description="Helical" evidence="1">
    <location>
        <begin position="21"/>
        <end position="38"/>
    </location>
</feature>
<dbReference type="HOGENOM" id="CLU_2681346_0_0_6"/>
<organism evidence="2 3">
    <name type="scientific">Colwellia psychrerythraea (strain 34H / ATCC BAA-681)</name>
    <name type="common">Vibrio psychroerythus</name>
    <dbReference type="NCBI Taxonomy" id="167879"/>
    <lineage>
        <taxon>Bacteria</taxon>
        <taxon>Pseudomonadati</taxon>
        <taxon>Pseudomonadota</taxon>
        <taxon>Gammaproteobacteria</taxon>
        <taxon>Alteromonadales</taxon>
        <taxon>Colwelliaceae</taxon>
        <taxon>Colwellia</taxon>
    </lineage>
</organism>
<keyword evidence="1" id="KW-1133">Transmembrane helix</keyword>
<evidence type="ECO:0000313" key="3">
    <source>
        <dbReference type="Proteomes" id="UP000000547"/>
    </source>
</evidence>
<dbReference type="AlphaFoldDB" id="Q47ZE9"/>
<gene>
    <name evidence="2" type="ordered locus">CPS_3124</name>
</gene>
<dbReference type="Proteomes" id="UP000000547">
    <property type="component" value="Chromosome"/>
</dbReference>
<sequence>MYKESLGLWNCLSYLKRDIKFRAFLIALGLLIGTHLLISDNLDQFSLSRFKEGAIFMIIIICVFIPWHLFDKED</sequence>
<reference evidence="2" key="1">
    <citation type="journal article" date="2005" name="Proc. Natl. Acad. Sci. U.S.A.">
        <title>The psychrophilic lifestyle as revealed by the genome sequence of Colwellia psychrerythraea 34H through genomic and proteomic analyses.</title>
        <authorList>
            <person name="Methe B.A."/>
            <person name="Nelson K.E."/>
            <person name="Deming J.W."/>
            <person name="Momen B."/>
            <person name="Melamud E."/>
            <person name="Zhang X."/>
            <person name="Moult J."/>
            <person name="Madupu R."/>
            <person name="Nelson W.C."/>
            <person name="Dodson R.J."/>
            <person name="Brinkac L.M."/>
            <person name="Daugherty S.C."/>
            <person name="Durkin A.S."/>
            <person name="DeBoy R.T."/>
            <person name="Kolonay J.F."/>
            <person name="Sullivan S.A."/>
            <person name="Zhou L."/>
            <person name="Davidsen T.M."/>
            <person name="Wu M."/>
            <person name="Huston A.L."/>
            <person name="Lewis M."/>
            <person name="Weaver B."/>
            <person name="Weidman J.F."/>
            <person name="Khouri H."/>
            <person name="Utterback T.R."/>
            <person name="Feldblyum T.V."/>
            <person name="Fraser C.M."/>
        </authorList>
    </citation>
    <scope>NUCLEOTIDE SEQUENCE [LARGE SCALE GENOMIC DNA]</scope>
    <source>
        <strain evidence="2">34H</strain>
    </source>
</reference>
<dbReference type="KEGG" id="cps:CPS_3124"/>
<keyword evidence="1" id="KW-0472">Membrane</keyword>
<evidence type="ECO:0000256" key="1">
    <source>
        <dbReference type="SAM" id="Phobius"/>
    </source>
</evidence>
<accession>Q47ZE9</accession>
<feature type="transmembrane region" description="Helical" evidence="1">
    <location>
        <begin position="53"/>
        <end position="70"/>
    </location>
</feature>
<protein>
    <submittedName>
        <fullName evidence="2">Uncharacterized protein</fullName>
    </submittedName>
</protein>
<evidence type="ECO:0000313" key="2">
    <source>
        <dbReference type="EMBL" id="AAZ28613.1"/>
    </source>
</evidence>
<dbReference type="EMBL" id="CP000083">
    <property type="protein sequence ID" value="AAZ28613.1"/>
    <property type="molecule type" value="Genomic_DNA"/>
</dbReference>
<name>Q47ZE9_COLP3</name>